<dbReference type="Proteomes" id="UP000567872">
    <property type="component" value="Unassembled WGS sequence"/>
</dbReference>
<dbReference type="PROSITE" id="PS50850">
    <property type="entry name" value="MFS"/>
    <property type="match status" value="1"/>
</dbReference>
<dbReference type="PANTHER" id="PTHR23503">
    <property type="entry name" value="SOLUTE CARRIER FAMILY 2"/>
    <property type="match status" value="1"/>
</dbReference>
<feature type="non-terminal residue" evidence="7">
    <location>
        <position position="1"/>
    </location>
</feature>
<evidence type="ECO:0000256" key="4">
    <source>
        <dbReference type="ARBA" id="ARBA00023136"/>
    </source>
</evidence>
<dbReference type="GO" id="GO:0005886">
    <property type="term" value="C:plasma membrane"/>
    <property type="evidence" value="ECO:0007669"/>
    <property type="project" value="TreeGrafter"/>
</dbReference>
<feature type="transmembrane region" description="Helical" evidence="5">
    <location>
        <begin position="130"/>
        <end position="151"/>
    </location>
</feature>
<feature type="transmembrane region" description="Helical" evidence="5">
    <location>
        <begin position="12"/>
        <end position="33"/>
    </location>
</feature>
<evidence type="ECO:0000256" key="5">
    <source>
        <dbReference type="SAM" id="Phobius"/>
    </source>
</evidence>
<keyword evidence="4 5" id="KW-0472">Membrane</keyword>
<gene>
    <name evidence="7" type="primary">Slc2a5_2</name>
    <name evidence="7" type="ORF">ANSSEM_R10751</name>
</gene>
<dbReference type="InterPro" id="IPR036259">
    <property type="entry name" value="MFS_trans_sf"/>
</dbReference>
<dbReference type="EMBL" id="VXAA01004537">
    <property type="protein sequence ID" value="NXI69569.1"/>
    <property type="molecule type" value="Genomic_DNA"/>
</dbReference>
<organism evidence="7 8">
    <name type="scientific">Anseranas semipalmata</name>
    <name type="common">Magpie goose</name>
    <name type="synonym">Anas semipalmata</name>
    <dbReference type="NCBI Taxonomy" id="8851"/>
    <lineage>
        <taxon>Eukaryota</taxon>
        <taxon>Metazoa</taxon>
        <taxon>Chordata</taxon>
        <taxon>Craniata</taxon>
        <taxon>Vertebrata</taxon>
        <taxon>Euteleostomi</taxon>
        <taxon>Archelosauria</taxon>
        <taxon>Archosauria</taxon>
        <taxon>Dinosauria</taxon>
        <taxon>Saurischia</taxon>
        <taxon>Theropoda</taxon>
        <taxon>Coelurosauria</taxon>
        <taxon>Aves</taxon>
        <taxon>Neognathae</taxon>
        <taxon>Galloanserae</taxon>
        <taxon>Anseriformes</taxon>
        <taxon>Anseranatidae</taxon>
        <taxon>Anseranas</taxon>
    </lineage>
</organism>
<evidence type="ECO:0000313" key="8">
    <source>
        <dbReference type="Proteomes" id="UP000567872"/>
    </source>
</evidence>
<dbReference type="GO" id="GO:0055056">
    <property type="term" value="F:D-glucose transmembrane transporter activity"/>
    <property type="evidence" value="ECO:0007669"/>
    <property type="project" value="TreeGrafter"/>
</dbReference>
<proteinExistence type="predicted"/>
<evidence type="ECO:0000256" key="2">
    <source>
        <dbReference type="ARBA" id="ARBA00022692"/>
    </source>
</evidence>
<feature type="domain" description="Major facilitator superfamily (MFS) profile" evidence="6">
    <location>
        <begin position="1"/>
        <end position="234"/>
    </location>
</feature>
<feature type="non-terminal residue" evidence="7">
    <location>
        <position position="234"/>
    </location>
</feature>
<dbReference type="Gene3D" id="1.20.1250.20">
    <property type="entry name" value="MFS general substrate transporter like domains"/>
    <property type="match status" value="1"/>
</dbReference>
<keyword evidence="2 5" id="KW-0812">Transmembrane</keyword>
<feature type="transmembrane region" description="Helical" evidence="5">
    <location>
        <begin position="40"/>
        <end position="60"/>
    </location>
</feature>
<dbReference type="SUPFAM" id="SSF103473">
    <property type="entry name" value="MFS general substrate transporter"/>
    <property type="match status" value="1"/>
</dbReference>
<keyword evidence="3 5" id="KW-1133">Transmembrane helix</keyword>
<comment type="subcellular location">
    <subcellularLocation>
        <location evidence="1">Membrane</location>
        <topology evidence="1">Multi-pass membrane protein</topology>
    </subcellularLocation>
</comment>
<dbReference type="GO" id="GO:0046323">
    <property type="term" value="P:D-glucose import"/>
    <property type="evidence" value="ECO:0007669"/>
    <property type="project" value="TreeGrafter"/>
</dbReference>
<dbReference type="InterPro" id="IPR020846">
    <property type="entry name" value="MFS_dom"/>
</dbReference>
<dbReference type="GO" id="GO:0070837">
    <property type="term" value="P:dehydroascorbic acid transport"/>
    <property type="evidence" value="ECO:0007669"/>
    <property type="project" value="TreeGrafter"/>
</dbReference>
<evidence type="ECO:0000259" key="6">
    <source>
        <dbReference type="PROSITE" id="PS50850"/>
    </source>
</evidence>
<dbReference type="InterPro" id="IPR045263">
    <property type="entry name" value="GLUT"/>
</dbReference>
<dbReference type="PANTHER" id="PTHR23503:SF54">
    <property type="entry name" value="MAJOR FACILITATOR SUPERFAMILY (MFS) PROFILE DOMAIN-CONTAINING PROTEIN"/>
    <property type="match status" value="1"/>
</dbReference>
<sequence length="234" mass="25530">PSEEIITLMWSFVVSIYSIGGLLGSLSAGYLSVRFGRKKVMLLTNIPVLLSAALMGLSRLSGSFEMIIIGRLLSGVCGGKFAFLHTYAGEISPKKLRGFVNVTSSVFLALGKAVARILGLRELLGSQSLWPVLMASCGIPALVQLLTLPFFPESPPYLLMHKGDQEGCKKAIRQLWGEGHHQAEIDDIMKEKATMKNTKILSVLELMKEPAFRWQLYMIATLTATVQLCGISAV</sequence>
<dbReference type="OrthoDB" id="4142200at2759"/>
<protein>
    <submittedName>
        <fullName evidence="7">GTR5 protein</fullName>
    </submittedName>
</protein>
<name>A0A7K9V8Z6_ANSSE</name>
<evidence type="ECO:0000256" key="1">
    <source>
        <dbReference type="ARBA" id="ARBA00004141"/>
    </source>
</evidence>
<evidence type="ECO:0000256" key="3">
    <source>
        <dbReference type="ARBA" id="ARBA00022989"/>
    </source>
</evidence>
<feature type="transmembrane region" description="Helical" evidence="5">
    <location>
        <begin position="99"/>
        <end position="118"/>
    </location>
</feature>
<accession>A0A7K9V8Z6</accession>
<reference evidence="7 8" key="1">
    <citation type="submission" date="2019-09" db="EMBL/GenBank/DDBJ databases">
        <title>Bird 10,000 Genomes (B10K) Project - Family phase.</title>
        <authorList>
            <person name="Zhang G."/>
        </authorList>
    </citation>
    <scope>NUCLEOTIDE SEQUENCE [LARGE SCALE GENOMIC DNA]</scope>
    <source>
        <strain evidence="7">B10K-DU-001-57</strain>
        <tissue evidence="7">Muscle</tissue>
    </source>
</reference>
<keyword evidence="8" id="KW-1185">Reference proteome</keyword>
<dbReference type="AlphaFoldDB" id="A0A7K9V8Z6"/>
<comment type="caution">
    <text evidence="7">The sequence shown here is derived from an EMBL/GenBank/DDBJ whole genome shotgun (WGS) entry which is preliminary data.</text>
</comment>
<dbReference type="Pfam" id="PF00083">
    <property type="entry name" value="Sugar_tr"/>
    <property type="match status" value="1"/>
</dbReference>
<evidence type="ECO:0000313" key="7">
    <source>
        <dbReference type="EMBL" id="NXI69569.1"/>
    </source>
</evidence>
<dbReference type="InterPro" id="IPR005828">
    <property type="entry name" value="MFS_sugar_transport-like"/>
</dbReference>
<feature type="transmembrane region" description="Helical" evidence="5">
    <location>
        <begin position="66"/>
        <end position="87"/>
    </location>
</feature>